<gene>
    <name evidence="10" type="ORF">AS859_04265</name>
</gene>
<comment type="similarity">
    <text evidence="7">Belongs to the PpiD chaperone family.</text>
</comment>
<keyword evidence="4 8" id="KW-1133">Transmembrane helix</keyword>
<evidence type="ECO:0000313" key="11">
    <source>
        <dbReference type="Proteomes" id="UP000192599"/>
    </source>
</evidence>
<evidence type="ECO:0000256" key="8">
    <source>
        <dbReference type="SAM" id="Phobius"/>
    </source>
</evidence>
<dbReference type="InterPro" id="IPR000297">
    <property type="entry name" value="PPIase_PpiC"/>
</dbReference>
<evidence type="ECO:0000256" key="4">
    <source>
        <dbReference type="ARBA" id="ARBA00022989"/>
    </source>
</evidence>
<evidence type="ECO:0000256" key="5">
    <source>
        <dbReference type="ARBA" id="ARBA00023136"/>
    </source>
</evidence>
<dbReference type="EMBL" id="LNTC01000035">
    <property type="protein sequence ID" value="OQR41681.1"/>
    <property type="molecule type" value="Genomic_DNA"/>
</dbReference>
<dbReference type="InterPro" id="IPR052029">
    <property type="entry name" value="PpiD_chaperone"/>
</dbReference>
<name>A0A1V9VC65_9BACT</name>
<evidence type="ECO:0000313" key="10">
    <source>
        <dbReference type="EMBL" id="OQR41681.1"/>
    </source>
</evidence>
<keyword evidence="2" id="KW-1003">Cell membrane</keyword>
<evidence type="ECO:0000259" key="9">
    <source>
        <dbReference type="Pfam" id="PF13145"/>
    </source>
</evidence>
<evidence type="ECO:0000256" key="3">
    <source>
        <dbReference type="ARBA" id="ARBA00022692"/>
    </source>
</evidence>
<dbReference type="Pfam" id="PF13624">
    <property type="entry name" value="SurA_N_3"/>
    <property type="match status" value="1"/>
</dbReference>
<comment type="caution">
    <text evidence="10">The sequence shown here is derived from an EMBL/GenBank/DDBJ whole genome shotgun (WGS) entry which is preliminary data.</text>
</comment>
<proteinExistence type="inferred from homology"/>
<organism evidence="10 11">
    <name type="scientific">Aliarcobacter cryaerophilus</name>
    <dbReference type="NCBI Taxonomy" id="28198"/>
    <lineage>
        <taxon>Bacteria</taxon>
        <taxon>Pseudomonadati</taxon>
        <taxon>Campylobacterota</taxon>
        <taxon>Epsilonproteobacteria</taxon>
        <taxon>Campylobacterales</taxon>
        <taxon>Arcobacteraceae</taxon>
        <taxon>Aliarcobacter</taxon>
    </lineage>
</organism>
<dbReference type="Gene3D" id="1.10.4030.10">
    <property type="entry name" value="Porin chaperone SurA, peptide-binding domain"/>
    <property type="match status" value="1"/>
</dbReference>
<evidence type="ECO:0000256" key="7">
    <source>
        <dbReference type="ARBA" id="ARBA00038408"/>
    </source>
</evidence>
<dbReference type="PANTHER" id="PTHR47529:SF1">
    <property type="entry name" value="PERIPLASMIC CHAPERONE PPID"/>
    <property type="match status" value="1"/>
</dbReference>
<dbReference type="AlphaFoldDB" id="A0A1V9VC65"/>
<dbReference type="RefSeq" id="WP_081560520.1">
    <property type="nucleotide sequence ID" value="NZ_JAMXDU010000013.1"/>
</dbReference>
<evidence type="ECO:0000256" key="2">
    <source>
        <dbReference type="ARBA" id="ARBA00022475"/>
    </source>
</evidence>
<dbReference type="Proteomes" id="UP000192599">
    <property type="component" value="Unassembled WGS sequence"/>
</dbReference>
<keyword evidence="3 8" id="KW-0812">Transmembrane</keyword>
<keyword evidence="10" id="KW-0413">Isomerase</keyword>
<dbReference type="GO" id="GO:0005886">
    <property type="term" value="C:plasma membrane"/>
    <property type="evidence" value="ECO:0007669"/>
    <property type="project" value="UniProtKB-SubCell"/>
</dbReference>
<protein>
    <submittedName>
        <fullName evidence="10">Peptidylprolyl isomerase</fullName>
    </submittedName>
</protein>
<dbReference type="SUPFAM" id="SSF109998">
    <property type="entry name" value="Triger factor/SurA peptide-binding domain-like"/>
    <property type="match status" value="1"/>
</dbReference>
<evidence type="ECO:0000256" key="6">
    <source>
        <dbReference type="ARBA" id="ARBA00023186"/>
    </source>
</evidence>
<comment type="subcellular location">
    <subcellularLocation>
        <location evidence="1">Cell membrane</location>
        <topology evidence="1">Single-pass type II membrane protein</topology>
    </subcellularLocation>
</comment>
<dbReference type="InterPro" id="IPR027304">
    <property type="entry name" value="Trigger_fact/SurA_dom_sf"/>
</dbReference>
<accession>A0A1V9VC65</accession>
<feature type="domain" description="PpiC" evidence="9">
    <location>
        <begin position="241"/>
        <end position="359"/>
    </location>
</feature>
<reference evidence="10 11" key="1">
    <citation type="submission" date="2017-04" db="EMBL/GenBank/DDBJ databases">
        <title>Accumulation and expression of multiple antibiotic resistance genes in Arcobacter cryaerophilus that thrives in sewage.</title>
        <authorList>
            <person name="Millar J.A."/>
            <person name="Raghavan R."/>
        </authorList>
    </citation>
    <scope>NUCLEOTIDE SEQUENCE [LARGE SCALE GENOMIC DNA]</scope>
    <source>
        <strain evidence="10 11">AZT-1</strain>
    </source>
</reference>
<sequence>MITWMQRHKKWLVITIWISTIAFVGAGFVGWGSYDYGSKGGVVATVGNKEISVEEYQQEYSNLYNQYSQIFGASFNKELAEQLRLKDVAFSQLLQKNLLMSYGSSLGLMVTDEEIAKELINYEEFKVDGKFNKNQYVNVLQQNRMSPQEFETSLKNSILFQKVQALFSIEPTPNEIENISKLLFLEDDITYKILTLNDVDVNSVDENELKKYFDENQNAYKSEVFYDLEIKELPISSSNSTQEDIKNHFDKFKSDYKFEDGKLKSFEEAKEEIIKDLDENFSKKEALTLYLKLKKSEDNFDKKATYSENKIPFSAENVQKIKELKKEEILKPFFENNRFYIVKLAKINPSVNLTFEQAKAKVIEDFKLNLKAKKLDELAQNSLKDFKGNEATAVNRASASKIKGLNEQEAIEFLAQLFASSTKEGIAKVGSKVVLYKIIDSRMASYDKAKDSFVRDEIKQVQNSDLLSNLLKKLENSIVIKTFMQAKE</sequence>
<evidence type="ECO:0000256" key="1">
    <source>
        <dbReference type="ARBA" id="ARBA00004401"/>
    </source>
</evidence>
<dbReference type="GO" id="GO:0003755">
    <property type="term" value="F:peptidyl-prolyl cis-trans isomerase activity"/>
    <property type="evidence" value="ECO:0007669"/>
    <property type="project" value="InterPro"/>
</dbReference>
<dbReference type="Pfam" id="PF13145">
    <property type="entry name" value="Rotamase_2"/>
    <property type="match status" value="1"/>
</dbReference>
<dbReference type="PANTHER" id="PTHR47529">
    <property type="entry name" value="PEPTIDYL-PROLYL CIS-TRANS ISOMERASE D"/>
    <property type="match status" value="1"/>
</dbReference>
<keyword evidence="5 8" id="KW-0472">Membrane</keyword>
<keyword evidence="6" id="KW-0143">Chaperone</keyword>
<feature type="transmembrane region" description="Helical" evidence="8">
    <location>
        <begin position="12"/>
        <end position="34"/>
    </location>
</feature>